<keyword evidence="4" id="KW-1185">Reference proteome</keyword>
<dbReference type="Pfam" id="PF13767">
    <property type="entry name" value="DUF4168"/>
    <property type="match status" value="2"/>
</dbReference>
<reference evidence="3 4" key="1">
    <citation type="submission" date="2018-05" db="EMBL/GenBank/DDBJ databases">
        <title>Rhodohalobacter halophilus gen. nov., sp. nov., a moderately halophilic member of the family Balneolaceae.</title>
        <authorList>
            <person name="Liu Z.-W."/>
        </authorList>
    </citation>
    <scope>NUCLEOTIDE SEQUENCE [LARGE SCALE GENOMIC DNA]</scope>
    <source>
        <strain evidence="3 4">8A47</strain>
    </source>
</reference>
<gene>
    <name evidence="3" type="ORF">DDZ15_12140</name>
</gene>
<proteinExistence type="predicted"/>
<feature type="signal peptide" evidence="1">
    <location>
        <begin position="1"/>
        <end position="23"/>
    </location>
</feature>
<dbReference type="InterPro" id="IPR025433">
    <property type="entry name" value="DUF4168"/>
</dbReference>
<dbReference type="RefSeq" id="WP_109647371.1">
    <property type="nucleotide sequence ID" value="NZ_QGGB01000008.1"/>
</dbReference>
<evidence type="ECO:0000313" key="4">
    <source>
        <dbReference type="Proteomes" id="UP000245533"/>
    </source>
</evidence>
<evidence type="ECO:0000256" key="1">
    <source>
        <dbReference type="SAM" id="SignalP"/>
    </source>
</evidence>
<dbReference type="AlphaFoldDB" id="A0A316TRK3"/>
<sequence length="172" mass="19418">MTLLRNVTLLLAVTLFTTAGAFAQVQQNQQQMPQMPDLPTSADVTDEEIDNVVQTIMDLTPIQQEAERKMEEAVVEGGIEVERFRQIVATMQNPQMAGGSDITDEEMQTLQSLQPALMQIQTEAQQEIVAKIEENGFTTQRYQSIMMGAQQDPELRNRIETLLEEEESEETQ</sequence>
<name>A0A316TRK3_9BACT</name>
<dbReference type="Proteomes" id="UP000245533">
    <property type="component" value="Unassembled WGS sequence"/>
</dbReference>
<feature type="domain" description="DUF4168" evidence="2">
    <location>
        <begin position="19"/>
        <end position="93"/>
    </location>
</feature>
<dbReference type="EMBL" id="QGGB01000008">
    <property type="protein sequence ID" value="PWN05929.1"/>
    <property type="molecule type" value="Genomic_DNA"/>
</dbReference>
<protein>
    <recommendedName>
        <fullName evidence="2">DUF4168 domain-containing protein</fullName>
    </recommendedName>
</protein>
<dbReference type="OrthoDB" id="838117at2"/>
<evidence type="ECO:0000259" key="2">
    <source>
        <dbReference type="Pfam" id="PF13767"/>
    </source>
</evidence>
<organism evidence="3 4">
    <name type="scientific">Rhodohalobacter mucosus</name>
    <dbReference type="NCBI Taxonomy" id="2079485"/>
    <lineage>
        <taxon>Bacteria</taxon>
        <taxon>Pseudomonadati</taxon>
        <taxon>Balneolota</taxon>
        <taxon>Balneolia</taxon>
        <taxon>Balneolales</taxon>
        <taxon>Balneolaceae</taxon>
        <taxon>Rhodohalobacter</taxon>
    </lineage>
</organism>
<feature type="chain" id="PRO_5016459336" description="DUF4168 domain-containing protein" evidence="1">
    <location>
        <begin position="24"/>
        <end position="172"/>
    </location>
</feature>
<feature type="domain" description="DUF4168" evidence="2">
    <location>
        <begin position="99"/>
        <end position="159"/>
    </location>
</feature>
<accession>A0A316TRK3</accession>
<keyword evidence="1" id="KW-0732">Signal</keyword>
<comment type="caution">
    <text evidence="3">The sequence shown here is derived from an EMBL/GenBank/DDBJ whole genome shotgun (WGS) entry which is preliminary data.</text>
</comment>
<evidence type="ECO:0000313" key="3">
    <source>
        <dbReference type="EMBL" id="PWN05929.1"/>
    </source>
</evidence>